<dbReference type="STRING" id="448386.A0A2V3J6Q6"/>
<dbReference type="Proteomes" id="UP000247409">
    <property type="component" value="Unassembled WGS sequence"/>
</dbReference>
<dbReference type="EMBL" id="NBIV01000001">
    <property type="protein sequence ID" value="PXF50108.1"/>
    <property type="molecule type" value="Genomic_DNA"/>
</dbReference>
<gene>
    <name evidence="1" type="ORF">BWQ96_00268</name>
</gene>
<comment type="caution">
    <text evidence="1">The sequence shown here is derived from an EMBL/GenBank/DDBJ whole genome shotgun (WGS) entry which is preliminary data.</text>
</comment>
<proteinExistence type="predicted"/>
<protein>
    <submittedName>
        <fullName evidence="1">DNA polymerase epsilon catalytic subunit A</fullName>
    </submittedName>
</protein>
<reference evidence="1 2" key="1">
    <citation type="journal article" date="2018" name="Mol. Biol. Evol.">
        <title>Analysis of the draft genome of the red seaweed Gracilariopsis chorda provides insights into genome size evolution in Rhodophyta.</title>
        <authorList>
            <person name="Lee J."/>
            <person name="Yang E.C."/>
            <person name="Graf L."/>
            <person name="Yang J.H."/>
            <person name="Qiu H."/>
            <person name="Zel Zion U."/>
            <person name="Chan C.X."/>
            <person name="Stephens T.G."/>
            <person name="Weber A.P.M."/>
            <person name="Boo G.H."/>
            <person name="Boo S.M."/>
            <person name="Kim K.M."/>
            <person name="Shin Y."/>
            <person name="Jung M."/>
            <person name="Lee S.J."/>
            <person name="Yim H.S."/>
            <person name="Lee J.H."/>
            <person name="Bhattacharya D."/>
            <person name="Yoon H.S."/>
        </authorList>
    </citation>
    <scope>NUCLEOTIDE SEQUENCE [LARGE SCALE GENOMIC DNA]</scope>
    <source>
        <strain evidence="1 2">SKKU-2015</strain>
        <tissue evidence="1">Whole body</tissue>
    </source>
</reference>
<sequence>MNDAVHCSQRVDHGRCLESKTYIGNYVEAHRTEVYRSVLALFCVIDGTALEILEKFILLNYTLWFAFALNHDKVTNYEEGRDEFVQQLHTLHNKLRPSEKLKGR</sequence>
<organism evidence="1 2">
    <name type="scientific">Gracilariopsis chorda</name>
    <dbReference type="NCBI Taxonomy" id="448386"/>
    <lineage>
        <taxon>Eukaryota</taxon>
        <taxon>Rhodophyta</taxon>
        <taxon>Florideophyceae</taxon>
        <taxon>Rhodymeniophycidae</taxon>
        <taxon>Gracilariales</taxon>
        <taxon>Gracilariaceae</taxon>
        <taxon>Gracilariopsis</taxon>
    </lineage>
</organism>
<accession>A0A2V3J6Q6</accession>
<evidence type="ECO:0000313" key="1">
    <source>
        <dbReference type="EMBL" id="PXF50108.1"/>
    </source>
</evidence>
<dbReference type="AlphaFoldDB" id="A0A2V3J6Q6"/>
<keyword evidence="2" id="KW-1185">Reference proteome</keyword>
<evidence type="ECO:0000313" key="2">
    <source>
        <dbReference type="Proteomes" id="UP000247409"/>
    </source>
</evidence>
<name>A0A2V3J6Q6_9FLOR</name>